<accession>A0A851FJ27</accession>
<evidence type="ECO:0000256" key="1">
    <source>
        <dbReference type="ARBA" id="ARBA00022553"/>
    </source>
</evidence>
<dbReference type="Pfam" id="PF12258">
    <property type="entry name" value="Microcephalin"/>
    <property type="match status" value="1"/>
</dbReference>
<organism evidence="4 5">
    <name type="scientific">Pitta sordida</name>
    <name type="common">Hooded pitta</name>
    <dbReference type="NCBI Taxonomy" id="9163"/>
    <lineage>
        <taxon>Eukaryota</taxon>
        <taxon>Metazoa</taxon>
        <taxon>Chordata</taxon>
        <taxon>Craniata</taxon>
        <taxon>Vertebrata</taxon>
        <taxon>Euteleostomi</taxon>
        <taxon>Archelosauria</taxon>
        <taxon>Archosauria</taxon>
        <taxon>Dinosauria</taxon>
        <taxon>Saurischia</taxon>
        <taxon>Theropoda</taxon>
        <taxon>Coelurosauria</taxon>
        <taxon>Aves</taxon>
        <taxon>Neognathae</taxon>
        <taxon>Neoaves</taxon>
        <taxon>Telluraves</taxon>
        <taxon>Australaves</taxon>
        <taxon>Passeriformes</taxon>
        <taxon>Pittidae</taxon>
        <taxon>Pitta</taxon>
    </lineage>
</organism>
<name>A0A851FJ27_PITSO</name>
<evidence type="ECO:0000313" key="5">
    <source>
        <dbReference type="Proteomes" id="UP000633448"/>
    </source>
</evidence>
<dbReference type="Proteomes" id="UP000633448">
    <property type="component" value="Unassembled WGS sequence"/>
</dbReference>
<comment type="caution">
    <text evidence="4">The sequence shown here is derived from an EMBL/GenBank/DDBJ whole genome shotgun (WGS) entry which is preliminary data.</text>
</comment>
<keyword evidence="1" id="KW-0597">Phosphoprotein</keyword>
<feature type="compositionally biased region" description="Basic and acidic residues" evidence="3">
    <location>
        <begin position="246"/>
        <end position="259"/>
    </location>
</feature>
<feature type="non-terminal residue" evidence="4">
    <location>
        <position position="1"/>
    </location>
</feature>
<dbReference type="OrthoDB" id="2384350at2759"/>
<keyword evidence="5" id="KW-1185">Reference proteome</keyword>
<sequence>RCRETGVHVDESLFPAVDTNEGFSLLMKKHKCMQPKDYVEKNPENDKKLQRKLDQMAKDLALQKRAVNTETDVPVLLFEDNGSLIYSPVNKMKSQCKAMERRRKHMKKRYLSPTVSSSSITTTLCNFTLGTDHFAKKLILFQFCSIHLCHHFLCFAGEQTEDCLNSSCDYLWGTKKLKNQKKEVVERACDTWTDTLVSTSSSVNSPSCGTEWKNLMPKRHTRQGLTKKWILQDTLDDKVSLEKKQLKFPKKNEKNEDSKTTSTANRSSLLKGFGHITPSEKLVQLNTVPSLIGSLSNSPMNSEDLNTSSLDESFPVDKNDCVLEDKTRKKLQPHFNLTTSELGASGSKGYLQAVTTYSKSYCTEEASYEDFFSSSNLNENEVQIRVPKESQNSAEIGCKDSFTNMDFCDMSFCKPHNTTKRSRKKSISVNDLPVNKKFKPAKHPGSMPLNISSGEKDDTAEALDFDDVNRLPQHGHEKPYRTNVNYCGHTTG</sequence>
<evidence type="ECO:0000256" key="3">
    <source>
        <dbReference type="SAM" id="MobiDB-lite"/>
    </source>
</evidence>
<dbReference type="InterPro" id="IPR022047">
    <property type="entry name" value="Microcephalin-like"/>
</dbReference>
<dbReference type="GO" id="GO:0000278">
    <property type="term" value="P:mitotic cell cycle"/>
    <property type="evidence" value="ECO:0007669"/>
    <property type="project" value="TreeGrafter"/>
</dbReference>
<evidence type="ECO:0000256" key="2">
    <source>
        <dbReference type="ARBA" id="ARBA00022737"/>
    </source>
</evidence>
<evidence type="ECO:0000313" key="4">
    <source>
        <dbReference type="EMBL" id="NWI91794.1"/>
    </source>
</evidence>
<gene>
    <name evidence="4" type="primary">Mcph1</name>
    <name evidence="4" type="ORF">PITSOR_R15215</name>
</gene>
<dbReference type="AlphaFoldDB" id="A0A851FJ27"/>
<feature type="non-terminal residue" evidence="4">
    <location>
        <position position="492"/>
    </location>
</feature>
<feature type="region of interest" description="Disordered" evidence="3">
    <location>
        <begin position="246"/>
        <end position="265"/>
    </location>
</feature>
<reference evidence="4" key="1">
    <citation type="submission" date="2019-10" db="EMBL/GenBank/DDBJ databases">
        <title>Bird 10,000 Genomes (B10K) Project - Family phase.</title>
        <authorList>
            <person name="Zhang G."/>
        </authorList>
    </citation>
    <scope>NUCLEOTIDE SEQUENCE</scope>
    <source>
        <strain evidence="4">B10K-DU-002-53</strain>
        <tissue evidence="4">Muscle</tissue>
    </source>
</reference>
<dbReference type="PANTHER" id="PTHR14625">
    <property type="entry name" value="MICROCEPHALIN"/>
    <property type="match status" value="1"/>
</dbReference>
<protein>
    <submittedName>
        <fullName evidence="4">MCPH1 protein</fullName>
    </submittedName>
</protein>
<dbReference type="EMBL" id="WEKX01015509">
    <property type="protein sequence ID" value="NWI91794.1"/>
    <property type="molecule type" value="Genomic_DNA"/>
</dbReference>
<dbReference type="InterPro" id="IPR029504">
    <property type="entry name" value="Microcephalin_mammal"/>
</dbReference>
<proteinExistence type="predicted"/>
<keyword evidence="2" id="KW-0677">Repeat</keyword>
<dbReference type="GO" id="GO:0021987">
    <property type="term" value="P:cerebral cortex development"/>
    <property type="evidence" value="ECO:0007669"/>
    <property type="project" value="InterPro"/>
</dbReference>
<dbReference type="PANTHER" id="PTHR14625:SF3">
    <property type="entry name" value="MICROCEPHALIN"/>
    <property type="match status" value="1"/>
</dbReference>